<organism evidence="2 3">
    <name type="scientific">Luteolibacter soli</name>
    <dbReference type="NCBI Taxonomy" id="3135280"/>
    <lineage>
        <taxon>Bacteria</taxon>
        <taxon>Pseudomonadati</taxon>
        <taxon>Verrucomicrobiota</taxon>
        <taxon>Verrucomicrobiia</taxon>
        <taxon>Verrucomicrobiales</taxon>
        <taxon>Verrucomicrobiaceae</taxon>
        <taxon>Luteolibacter</taxon>
    </lineage>
</organism>
<keyword evidence="2" id="KW-0378">Hydrolase</keyword>
<feature type="signal peptide" evidence="1">
    <location>
        <begin position="1"/>
        <end position="21"/>
    </location>
</feature>
<dbReference type="GO" id="GO:0016787">
    <property type="term" value="F:hydrolase activity"/>
    <property type="evidence" value="ECO:0007669"/>
    <property type="project" value="UniProtKB-KW"/>
</dbReference>
<comment type="caution">
    <text evidence="2">The sequence shown here is derived from an EMBL/GenBank/DDBJ whole genome shotgun (WGS) entry which is preliminary data.</text>
</comment>
<sequence length="484" mass="51664">MKVSPASLAAAFLLGTASLPAAEQIVTLGDSLTFAYEASFAFTKKINGTTYGDGFGSGVRNWAEILSSSTYRQAFFDLGARDTISIFSLFNPTGNVQLYFRQKNNWAVPGLKVDQLRRFVSHEATMTQLLAEDPDYSSLLTALNFSDFKESTDFNVTDLETQISTIAERLTFFIGGNDINAIYGTIYNGGSPGTFVDDFIADSASILDRVLALKPSLQIVVVNVPHVGITPDVQSSYPTDPVKTARVTAVLNDLNSRLANLATARGLAYADIYTTTLSLLNPAPMCIQGIQFQNSGSTTGDLNYVWLNGPVSANFHPNTNAQAVIANTIIDAFNRRYATGIAPLTATEILGGLLGKSATAINMTYATWISNFGYPNASENDDSDGDGIPAGLEFALGLNPSLRDSWKVSSRIVNGAGGKELELSYPLRLTSSTRFTLRPASSTGLPGTFVPFATAPAPGTDGLARARVSATGSRAFLRLNCTLP</sequence>
<reference evidence="2 3" key="1">
    <citation type="submission" date="2024-04" db="EMBL/GenBank/DDBJ databases">
        <title>Luteolibacter sp. isolated from soil.</title>
        <authorList>
            <person name="An J."/>
        </authorList>
    </citation>
    <scope>NUCLEOTIDE SEQUENCE [LARGE SCALE GENOMIC DNA]</scope>
    <source>
        <strain evidence="2 3">Y139</strain>
    </source>
</reference>
<name>A0ABU9ANG2_9BACT</name>
<dbReference type="Proteomes" id="UP001371305">
    <property type="component" value="Unassembled WGS sequence"/>
</dbReference>
<dbReference type="SUPFAM" id="SSF52266">
    <property type="entry name" value="SGNH hydrolase"/>
    <property type="match status" value="1"/>
</dbReference>
<keyword evidence="1" id="KW-0732">Signal</keyword>
<keyword evidence="3" id="KW-1185">Reference proteome</keyword>
<feature type="chain" id="PRO_5046985347" evidence="1">
    <location>
        <begin position="22"/>
        <end position="484"/>
    </location>
</feature>
<dbReference type="InterPro" id="IPR001087">
    <property type="entry name" value="GDSL"/>
</dbReference>
<dbReference type="RefSeq" id="WP_341402663.1">
    <property type="nucleotide sequence ID" value="NZ_JBBUKT010000001.1"/>
</dbReference>
<dbReference type="EMBL" id="JBBUKT010000001">
    <property type="protein sequence ID" value="MEK7949243.1"/>
    <property type="molecule type" value="Genomic_DNA"/>
</dbReference>
<dbReference type="Pfam" id="PF00657">
    <property type="entry name" value="Lipase_GDSL"/>
    <property type="match status" value="1"/>
</dbReference>
<evidence type="ECO:0000313" key="2">
    <source>
        <dbReference type="EMBL" id="MEK7949243.1"/>
    </source>
</evidence>
<evidence type="ECO:0000256" key="1">
    <source>
        <dbReference type="SAM" id="SignalP"/>
    </source>
</evidence>
<accession>A0ABU9ANG2</accession>
<proteinExistence type="predicted"/>
<protein>
    <submittedName>
        <fullName evidence="2">SGNH/GDSL hydrolase family protein</fullName>
    </submittedName>
</protein>
<dbReference type="Gene3D" id="3.40.50.1110">
    <property type="entry name" value="SGNH hydrolase"/>
    <property type="match status" value="1"/>
</dbReference>
<gene>
    <name evidence="2" type="ORF">WKV53_01975</name>
</gene>
<evidence type="ECO:0000313" key="3">
    <source>
        <dbReference type="Proteomes" id="UP001371305"/>
    </source>
</evidence>
<dbReference type="InterPro" id="IPR036514">
    <property type="entry name" value="SGNH_hydro_sf"/>
</dbReference>